<evidence type="ECO:0000313" key="1">
    <source>
        <dbReference type="EMBL" id="KKN68321.1"/>
    </source>
</evidence>
<comment type="caution">
    <text evidence="1">The sequence shown here is derived from an EMBL/GenBank/DDBJ whole genome shotgun (WGS) entry which is preliminary data.</text>
</comment>
<organism evidence="1">
    <name type="scientific">marine sediment metagenome</name>
    <dbReference type="NCBI Taxonomy" id="412755"/>
    <lineage>
        <taxon>unclassified sequences</taxon>
        <taxon>metagenomes</taxon>
        <taxon>ecological metagenomes</taxon>
    </lineage>
</organism>
<protein>
    <recommendedName>
        <fullName evidence="2">Histidine kinase/HSP90-like ATPase domain-containing protein</fullName>
    </recommendedName>
</protein>
<dbReference type="SUPFAM" id="SSF55874">
    <property type="entry name" value="ATPase domain of HSP90 chaperone/DNA topoisomerase II/histidine kinase"/>
    <property type="match status" value="1"/>
</dbReference>
<proteinExistence type="predicted"/>
<dbReference type="Pfam" id="PF13589">
    <property type="entry name" value="HATPase_c_3"/>
    <property type="match status" value="1"/>
</dbReference>
<evidence type="ECO:0008006" key="2">
    <source>
        <dbReference type="Google" id="ProtNLM"/>
    </source>
</evidence>
<dbReference type="AlphaFoldDB" id="A0A0F9V496"/>
<sequence>MTKTVIVPINVSSRVLRHISRGIYRTPAGALKELVSNAYDAGARHVTVNTGWPVLREIVITDDGKGMTRDEFIDLVKHIGFTKKQAGKAFTIPGTRIKRRTIGHYGIGLLAVGQLAKVMRITSKTAGTLGGFVAEIGFEQFEEVEEDGVSRSTVKDEAALEEVDHRSRNAPSGLKIGECKITTTRYGSDQKDEAFTRIALSGIRAFVQKHLAGDLADLNPDRSKSKAYSPNYQRLLELLRVNERDMTLGWYPYERLVWEMGVYCPVRYPDVGEYKEGGKLHSIARLAARAKFELRIDGILVTKPFEKSFFNDSDYPVEGVFTWDNEPFLRGRPECRTSGYIIYKRRIRPKILHGILVREGGVAIGGYDSTYLRYPFNEGQKFNQLTGEIYAEGLSGALNIDRNSFNETDDVYMALSKWVHKKLQQQVFSTIKKLQRAPGSARRAANRRDIQETLCLATELTDCEFRRVRFEALGKSELLLRIRGKTLIINQDHRDGVGSSSRQEKALLAAALVLTGITEPDEIQEAENIVQQAKKALKARGDVEEL</sequence>
<reference evidence="1" key="1">
    <citation type="journal article" date="2015" name="Nature">
        <title>Complex archaea that bridge the gap between prokaryotes and eukaryotes.</title>
        <authorList>
            <person name="Spang A."/>
            <person name="Saw J.H."/>
            <person name="Jorgensen S.L."/>
            <person name="Zaremba-Niedzwiedzka K."/>
            <person name="Martijn J."/>
            <person name="Lind A.E."/>
            <person name="van Eijk R."/>
            <person name="Schleper C."/>
            <person name="Guy L."/>
            <person name="Ettema T.J."/>
        </authorList>
    </citation>
    <scope>NUCLEOTIDE SEQUENCE</scope>
</reference>
<gene>
    <name evidence="1" type="ORF">LCGC14_0452780</name>
</gene>
<accession>A0A0F9V496</accession>
<dbReference type="InterPro" id="IPR036890">
    <property type="entry name" value="HATPase_C_sf"/>
</dbReference>
<name>A0A0F9V496_9ZZZZ</name>
<dbReference type="Gene3D" id="3.30.565.10">
    <property type="entry name" value="Histidine kinase-like ATPase, C-terminal domain"/>
    <property type="match status" value="1"/>
</dbReference>
<dbReference type="EMBL" id="LAZR01000452">
    <property type="protein sequence ID" value="KKN68321.1"/>
    <property type="molecule type" value="Genomic_DNA"/>
</dbReference>